<evidence type="ECO:0000259" key="3">
    <source>
        <dbReference type="PROSITE" id="PS50006"/>
    </source>
</evidence>
<dbReference type="HOGENOM" id="CLU_019443_0_0_0"/>
<feature type="transmembrane region" description="Helical" evidence="2">
    <location>
        <begin position="298"/>
        <end position="322"/>
    </location>
</feature>
<dbReference type="Pfam" id="PF23862">
    <property type="entry name" value="CdsD_C"/>
    <property type="match status" value="1"/>
</dbReference>
<keyword evidence="5" id="KW-1185">Reference proteome</keyword>
<sequence>MGAKLVVKDGESKGLTLPLEGRKEWVIGSDPEACQLLLEDPMTAQKHLICRTTPEGIELENLSEDNPVSVNEQIVNHPLLLKNGDSVKIGQNFFTFYAGEENGEEEKPSIVDEDAPEQDTIYEEESDEDKGILAEIDFDLRESGRWLLKVIGGPNNGAEFSMQTGSSYMIGTDPTSCDVVFHDTSVSRQHAKITVSKNDALSIEDLKSRNGTLVDGNPLEGQQTFEPNTLVTLGTTSFVVYDREGEMQTIISPLLPSIVKVLQEEEETEEKTQAKESERKKLEEELATTKESKAQNALGAFILIGIIAGLFAVVGIGTVSLFQSSPVQIREKIDYSAALAQAMQKFPQVRYSYNENSGRLLLIGHVMTQSDKNQLMYNLQGLEFLKGVDDSGLIIDEYVWRETNQILARGNRFRGISVHSPQAGKFVLSGYLKTRKQAEELSDYITANFPYLDILERRVIVEEDVLTTVETDLNNAGLRNFNVQINNGELTISGGASQEQLAKVDRLVRKFREIPGVRNVKTYINEIAPEQTMVNISDKYTVSGFSNQGGVNLNVVINGRILTRGDVLDGMTITSIRPDAIFLEKGGVKYRIDYNN</sequence>
<evidence type="ECO:0000313" key="5">
    <source>
        <dbReference type="Proteomes" id="UP000001505"/>
    </source>
</evidence>
<dbReference type="SMART" id="SM00240">
    <property type="entry name" value="FHA"/>
    <property type="match status" value="2"/>
</dbReference>
<dbReference type="NCBIfam" id="TIGR02500">
    <property type="entry name" value="type_III_yscD"/>
    <property type="match status" value="1"/>
</dbReference>
<dbReference type="Pfam" id="PF23863">
    <property type="entry name" value="CdsD_PD1"/>
    <property type="match status" value="1"/>
</dbReference>
<dbReference type="InterPro" id="IPR012843">
    <property type="entry name" value="YscD"/>
</dbReference>
<name>D6YSB1_WADCW</name>
<dbReference type="eggNOG" id="COG1716">
    <property type="taxonomic scope" value="Bacteria"/>
</dbReference>
<dbReference type="InterPro" id="IPR032030">
    <property type="entry name" value="YscD_cytoplasmic_dom"/>
</dbReference>
<dbReference type="KEGG" id="wch:wcw_1611"/>
<dbReference type="OrthoDB" id="16688at2"/>
<reference evidence="4 5" key="1">
    <citation type="journal article" date="2010" name="PLoS ONE">
        <title>The Waddlia genome: a window into chlamydial biology.</title>
        <authorList>
            <person name="Bertelli C."/>
            <person name="Collyn F."/>
            <person name="Croxatto A."/>
            <person name="Ruckert C."/>
            <person name="Polkinghorne A."/>
            <person name="Kebbi-Beghdadi C."/>
            <person name="Goesmann A."/>
            <person name="Vaughan L."/>
            <person name="Greub G."/>
        </authorList>
    </citation>
    <scope>NUCLEOTIDE SEQUENCE [LARGE SCALE GENOMIC DNA]</scope>
    <source>
        <strain evidence="5">ATCC VR-1470 / WSU 86-1044</strain>
    </source>
</reference>
<dbReference type="InterPro" id="IPR050923">
    <property type="entry name" value="Cell_Proc_Reg/RNA_Proc"/>
</dbReference>
<dbReference type="InterPro" id="IPR056285">
    <property type="entry name" value="CdsD_PD1"/>
</dbReference>
<organism evidence="4 5">
    <name type="scientific">Waddlia chondrophila (strain ATCC VR-1470 / WSU 86-1044)</name>
    <dbReference type="NCBI Taxonomy" id="716544"/>
    <lineage>
        <taxon>Bacteria</taxon>
        <taxon>Pseudomonadati</taxon>
        <taxon>Chlamydiota</taxon>
        <taxon>Chlamydiia</taxon>
        <taxon>Parachlamydiales</taxon>
        <taxon>Waddliaceae</taxon>
        <taxon>Waddlia</taxon>
    </lineage>
</organism>
<proteinExistence type="predicted"/>
<protein>
    <submittedName>
        <fullName evidence="4">Putative type III secretion system protein SctD</fullName>
    </submittedName>
</protein>
<feature type="region of interest" description="Disordered" evidence="1">
    <location>
        <begin position="266"/>
        <end position="289"/>
    </location>
</feature>
<dbReference type="PROSITE" id="PS50006">
    <property type="entry name" value="FHA_DOMAIN"/>
    <property type="match status" value="1"/>
</dbReference>
<accession>D6YSB1</accession>
<dbReference type="Pfam" id="PF22598">
    <property type="entry name" value="CdsD_PD2"/>
    <property type="match status" value="1"/>
</dbReference>
<dbReference type="InterPro" id="IPR000253">
    <property type="entry name" value="FHA_dom"/>
</dbReference>
<dbReference type="Pfam" id="PF16697">
    <property type="entry name" value="Yop-YscD_cpl"/>
    <property type="match status" value="2"/>
</dbReference>
<dbReference type="InterPro" id="IPR008984">
    <property type="entry name" value="SMAD_FHA_dom_sf"/>
</dbReference>
<dbReference type="AlphaFoldDB" id="D6YSB1"/>
<gene>
    <name evidence="4" type="primary">sctD</name>
    <name evidence="4" type="ordered locus">wcw_1611</name>
</gene>
<evidence type="ECO:0000313" key="4">
    <source>
        <dbReference type="EMBL" id="ADI38956.1"/>
    </source>
</evidence>
<dbReference type="RefSeq" id="WP_013182662.1">
    <property type="nucleotide sequence ID" value="NC_014225.1"/>
</dbReference>
<dbReference type="EMBL" id="CP001928">
    <property type="protein sequence ID" value="ADI38956.1"/>
    <property type="molecule type" value="Genomic_DNA"/>
</dbReference>
<keyword evidence="2" id="KW-0812">Transmembrane</keyword>
<dbReference type="STRING" id="716544.wcw_1611"/>
<dbReference type="PANTHER" id="PTHR23308">
    <property type="entry name" value="NUCLEAR INHIBITOR OF PROTEIN PHOSPHATASE-1"/>
    <property type="match status" value="1"/>
</dbReference>
<dbReference type="InterPro" id="IPR056283">
    <property type="entry name" value="CdsD_C"/>
</dbReference>
<evidence type="ECO:0000256" key="1">
    <source>
        <dbReference type="SAM" id="MobiDB-lite"/>
    </source>
</evidence>
<dbReference type="InterPro" id="IPR054376">
    <property type="entry name" value="CdsD_PD2"/>
</dbReference>
<dbReference type="SUPFAM" id="SSF49879">
    <property type="entry name" value="SMAD/FHA domain"/>
    <property type="match status" value="2"/>
</dbReference>
<dbReference type="Proteomes" id="UP000001505">
    <property type="component" value="Chromosome"/>
</dbReference>
<dbReference type="Gene3D" id="2.60.200.20">
    <property type="match status" value="2"/>
</dbReference>
<keyword evidence="2" id="KW-1133">Transmembrane helix</keyword>
<feature type="domain" description="FHA" evidence="3">
    <location>
        <begin position="168"/>
        <end position="219"/>
    </location>
</feature>
<keyword evidence="2" id="KW-0472">Membrane</keyword>
<dbReference type="CDD" id="cd00060">
    <property type="entry name" value="FHA"/>
    <property type="match status" value="1"/>
</dbReference>
<evidence type="ECO:0000256" key="2">
    <source>
        <dbReference type="SAM" id="Phobius"/>
    </source>
</evidence>
<feature type="compositionally biased region" description="Basic and acidic residues" evidence="1">
    <location>
        <begin position="270"/>
        <end position="289"/>
    </location>
</feature>